<gene>
    <name evidence="9" type="ORF">SADUNF_Sadunf04G0053500</name>
</gene>
<evidence type="ECO:0000259" key="7">
    <source>
        <dbReference type="Pfam" id="PF13087"/>
    </source>
</evidence>
<keyword evidence="1" id="KW-0547">Nucleotide-binding</keyword>
<evidence type="ECO:0000313" key="9">
    <source>
        <dbReference type="EMBL" id="KAF9683816.1"/>
    </source>
</evidence>
<dbReference type="SUPFAM" id="SSF52540">
    <property type="entry name" value="P-loop containing nucleoside triphosphate hydrolases"/>
    <property type="match status" value="2"/>
</dbReference>
<feature type="domain" description="DNA2/NAM7 helicase-like C-terminal" evidence="7">
    <location>
        <begin position="1917"/>
        <end position="2111"/>
    </location>
</feature>
<feature type="domain" description="DNA2/NAM7 helicase helicase" evidence="6">
    <location>
        <begin position="244"/>
        <end position="454"/>
    </location>
</feature>
<accession>A0A835KDF2</accession>
<feature type="domain" description="DNA2/NAM7 helicase helicase" evidence="6">
    <location>
        <begin position="1455"/>
        <end position="1706"/>
    </location>
</feature>
<dbReference type="InterPro" id="IPR041679">
    <property type="entry name" value="DNA2/NAM7-like_C"/>
</dbReference>
<dbReference type="FunFam" id="3.40.50.300:FF:000326">
    <property type="entry name" value="P-loop containing nucleoside triphosphate hydrolase"/>
    <property type="match status" value="2"/>
</dbReference>
<proteinExistence type="predicted"/>
<dbReference type="GO" id="GO:0016787">
    <property type="term" value="F:hydrolase activity"/>
    <property type="evidence" value="ECO:0007669"/>
    <property type="project" value="UniProtKB-KW"/>
</dbReference>
<feature type="region of interest" description="Disordered" evidence="5">
    <location>
        <begin position="1648"/>
        <end position="1668"/>
    </location>
</feature>
<dbReference type="Proteomes" id="UP000657918">
    <property type="component" value="Chromosome 4"/>
</dbReference>
<keyword evidence="2" id="KW-0378">Hydrolase</keyword>
<feature type="domain" description="DNA2/NAM7 helicase helicase" evidence="6">
    <location>
        <begin position="1828"/>
        <end position="1904"/>
    </location>
</feature>
<dbReference type="PANTHER" id="PTHR10887:SF515">
    <property type="entry name" value="P-LOOP CONTAINING NUCLEOSIDE TRIPHOSPHATE HYDROLASES SUPERFAMILY PROTEIN"/>
    <property type="match status" value="1"/>
</dbReference>
<feature type="domain" description="DNA2/NAM7 helicase-like C-terminal" evidence="7">
    <location>
        <begin position="684"/>
        <end position="880"/>
    </location>
</feature>
<dbReference type="Pfam" id="PF13087">
    <property type="entry name" value="AAA_12"/>
    <property type="match status" value="2"/>
</dbReference>
<evidence type="ECO:0000256" key="2">
    <source>
        <dbReference type="ARBA" id="ARBA00022801"/>
    </source>
</evidence>
<evidence type="ECO:0008006" key="11">
    <source>
        <dbReference type="Google" id="ProtNLM"/>
    </source>
</evidence>
<organism evidence="9 10">
    <name type="scientific">Salix dunnii</name>
    <dbReference type="NCBI Taxonomy" id="1413687"/>
    <lineage>
        <taxon>Eukaryota</taxon>
        <taxon>Viridiplantae</taxon>
        <taxon>Streptophyta</taxon>
        <taxon>Embryophyta</taxon>
        <taxon>Tracheophyta</taxon>
        <taxon>Spermatophyta</taxon>
        <taxon>Magnoliopsida</taxon>
        <taxon>eudicotyledons</taxon>
        <taxon>Gunneridae</taxon>
        <taxon>Pentapetalae</taxon>
        <taxon>rosids</taxon>
        <taxon>fabids</taxon>
        <taxon>Malpighiales</taxon>
        <taxon>Salicaceae</taxon>
        <taxon>Saliceae</taxon>
        <taxon>Salix</taxon>
    </lineage>
</organism>
<dbReference type="PANTHER" id="PTHR10887">
    <property type="entry name" value="DNA2/NAM7 HELICASE FAMILY"/>
    <property type="match status" value="1"/>
</dbReference>
<dbReference type="EMBL" id="JADGMS010000004">
    <property type="protein sequence ID" value="KAF9683816.1"/>
    <property type="molecule type" value="Genomic_DNA"/>
</dbReference>
<dbReference type="InterPro" id="IPR027417">
    <property type="entry name" value="P-loop_NTPase"/>
</dbReference>
<evidence type="ECO:0000256" key="4">
    <source>
        <dbReference type="ARBA" id="ARBA00022840"/>
    </source>
</evidence>
<sequence>MEGTKSLIQLVFSWSVQDILNQNLFKDKVRKIPKTFPSVTHYRSSFILPLIEETRSDLCSSMITVSSAPMCEILYIEKSGDYKEPGDLIYDIGVNKMNDAENSKEVYVPENGDLLVLAEVRPKCIGDLSWSNESYKIALIQRKKRFEHEDYDEIQILSSKPIKEQYMQQHTEGKTRFAVFLTNMKTNVRIWKALSLLGEGNMNIIKQVLQADSSVVDNCANCFIREKHKVDASTLGAYIRSFDLNASQEEAVLSCICARECHHRNSVKLIWGPPGTGKTKTIGALLFAFFKRKCRTLTCAPTNVAVLAVTKRLLNLVIPKLEYQTYGLGDIILFGNGERMKICNHDDLLDVFLDCRAHILSDCFAPSSGWNYHLRLMMCLLEDPGKLYHEYLQEPANKKKDKNFKAQEKGILRNEKLQNNEEKQDDVNSKNSRNQNNNGFWRKVILKNLEESKKTWKEKSCCRKESHLKHIRKVDTVYFSQDHEIEGLTFEEFVHCKFNYCKDQMRMHVVIMHTHLPSSVISPRVVKMMIEFLEFLELLDSLFHAADEGLSNAFSQSMDEPYGTGLSKQFKLEETREHCLQILRLLRSKFTLPDISGVSKIKHFCLENARFIFCTASSSAKLYAEDMLRSSLEVLIIDEAAQLKECESAIPLQFPGLRHAIFVGDECQLPAMVQSKISEKAEFGRSLFLRLAQLGHKKHLLNVQYRMHPSISLFPNVEFYGKQILDAPLVKERSYEKCFLQGKMYGSYSFINVDHGHEEADDRHSQKNVVEVAVVCEIVAKLFEESVSMKETLSVGVISPYSAQVSAIQEKLGKTLSRGSGSGFSVSVRSVDGFQGGEEDIILISTVRCDLMGLVGFLKSPQRTNVALTRARYCLWIVGNGVTLGNSDSVWERMVIDAKARGFFYNADEDECLAQAIIAALIEVGKTDHFPNAHLVLFKSARWKVSFHNGFSKFVLRIKTMEICKEVISMLKKLLSGWRQSHKGRDPNFTNGASSQLLEQYKINGSLYLVWTVDILEENACIFQVLKVWDLLPLSEIPNLAKLVDIFYGKYPRDQINRCKLRHFEGYNETTTSTVTAISLITHVINLTVPMTWSVHSNEHSKDDPVEFLSIHFVPGILHALISISGQFLDANDLSWSETLVLTEHIIDQPVRLQQGCMSALISCEMRKRLTGRPQSDLVIASLTWEFNLKEKSISHMFGDASLRGETMEKKVAKTKEEIVIPGRSLVDVVFSWSIRDVLNQDLYRNQVQKIPETFMSTEHYMNSFIPALIEETHADLCSNMIMVSQAPTREIFSLGKAKENKPPKDLFYKIWFEKIRNNLNGEGIYDPGVGDLLALTDVRPKDIDDLNRPGFNYLLAYVHRLKDQENKKESIIAGKGMRKNMKANVFVVYLVNMMTNIRIWRSLNSELEGGNMNIIQNVIQTSSADGHDCSHCLSEVNRSAPLSGMEETIISSFNLNDSQQDAIVSCIGLSECRHQSTVKLIWGPPGTGKTKMVGLLLFSLLKLKCRTLTCAPTNIAVMEVTSRLLREVQDSLEYDTYGLGDIVLSGNGKRMKISENDHLEDIFLDNRVEALYHCFNPSTGWKHTLDSLINLLEDPEQRYHRYVESMRKNNEGELDPEQWYRRYMESMRKNNEEGERDVQEAEMVEIEKINNNEEKDEAVSDQNKKGRNSRKILKKALLQAVKDNKKKEKQKQKVFSHQEKLTKLEEKENKEHILSFEDFVKEMFKFFSAKLDVFIVDLYTHLPTSIISLEVVKNMIRALDSLSCLKPLLNSVSVGEEGLKQVLNDFENEGNGANQFSGLAFMRNDCVQKLNSLPREFDVPNIFDVESKAARNFCLGNACLVFCTASSSANLHTEGATPISLLVVDEAAQLKECESTIALQLSGLCHAVLIGDERQLPAMVQSKVICDKISEEAEFGRSLFERLVIMEHEKHLLNTQYRMHPSISLFPNKEFYDRPIQDSSSVKKRNYQKQFLQGKMYGPYSFINVVVGKEHSNNGRSKKNLVEVAVVSAIVASLFKEFKRTRKRLSIGVISPYKAQVHAIQEKIGNSYNTYNNFAVKVRSVDGFQGSEEDIIIISTVRCNTSGSVGFLSNRQRANVALTRARYCLWILGNGATLVNSDTIWKKLVTDSKERECFYNADEDKSLNARWKFCFSDNFRKSFLKVRNEARQEVITLLAKLSSGWRQSLEERNIIVPHGTSSELDLIVPLRWSTSSGAALESRNPETDPEQLLSKPFASLAIRDQSEATTSSQGGLGNMDLAVEQGDQNPGGAGQIIINVVALQALELKLLLSD</sequence>
<feature type="domain" description="DUF6469" evidence="8">
    <location>
        <begin position="1299"/>
        <end position="1405"/>
    </location>
</feature>
<evidence type="ECO:0000259" key="6">
    <source>
        <dbReference type="Pfam" id="PF13086"/>
    </source>
</evidence>
<feature type="domain" description="DUF6469" evidence="8">
    <location>
        <begin position="69"/>
        <end position="198"/>
    </location>
</feature>
<evidence type="ECO:0000313" key="10">
    <source>
        <dbReference type="Proteomes" id="UP000657918"/>
    </source>
</evidence>
<dbReference type="InterPro" id="IPR045055">
    <property type="entry name" value="DNA2/NAM7-like"/>
</dbReference>
<keyword evidence="3" id="KW-0347">Helicase</keyword>
<dbReference type="Pfam" id="PF20073">
    <property type="entry name" value="DUF6469"/>
    <property type="match status" value="2"/>
</dbReference>
<dbReference type="InterPro" id="IPR047187">
    <property type="entry name" value="SF1_C_Upf1"/>
</dbReference>
<feature type="domain" description="DNA2/NAM7 helicase helicase" evidence="6">
    <location>
        <begin position="600"/>
        <end position="676"/>
    </location>
</feature>
<feature type="region of interest" description="Disordered" evidence="5">
    <location>
        <begin position="413"/>
        <end position="437"/>
    </location>
</feature>
<evidence type="ECO:0000256" key="3">
    <source>
        <dbReference type="ARBA" id="ARBA00022806"/>
    </source>
</evidence>
<reference evidence="9 10" key="1">
    <citation type="submission" date="2020-10" db="EMBL/GenBank/DDBJ databases">
        <title>Plant Genome Project.</title>
        <authorList>
            <person name="Zhang R.-G."/>
        </authorList>
    </citation>
    <scope>NUCLEOTIDE SEQUENCE [LARGE SCALE GENOMIC DNA]</scope>
    <source>
        <strain evidence="9">FAFU-HL-1</strain>
        <tissue evidence="9">Leaf</tissue>
    </source>
</reference>
<dbReference type="Gene3D" id="3.40.50.300">
    <property type="entry name" value="P-loop containing nucleotide triphosphate hydrolases"/>
    <property type="match status" value="4"/>
</dbReference>
<dbReference type="CDD" id="cd18808">
    <property type="entry name" value="SF1_C_Upf1"/>
    <property type="match status" value="2"/>
</dbReference>
<evidence type="ECO:0000256" key="1">
    <source>
        <dbReference type="ARBA" id="ARBA00022741"/>
    </source>
</evidence>
<dbReference type="GO" id="GO:0004386">
    <property type="term" value="F:helicase activity"/>
    <property type="evidence" value="ECO:0007669"/>
    <property type="project" value="UniProtKB-KW"/>
</dbReference>
<name>A0A835KDF2_9ROSI</name>
<dbReference type="GO" id="GO:0005524">
    <property type="term" value="F:ATP binding"/>
    <property type="evidence" value="ECO:0007669"/>
    <property type="project" value="UniProtKB-KW"/>
</dbReference>
<keyword evidence="4" id="KW-0067">ATP-binding</keyword>
<dbReference type="GO" id="GO:0005694">
    <property type="term" value="C:chromosome"/>
    <property type="evidence" value="ECO:0007669"/>
    <property type="project" value="UniProtKB-ARBA"/>
</dbReference>
<dbReference type="Pfam" id="PF13086">
    <property type="entry name" value="AAA_11"/>
    <property type="match status" value="4"/>
</dbReference>
<protein>
    <recommendedName>
        <fullName evidence="11">P-loop containing nucleoside triphosphate hydrolases superfamily protein</fullName>
    </recommendedName>
</protein>
<dbReference type="InterPro" id="IPR041677">
    <property type="entry name" value="DNA2/NAM7_AAA_11"/>
</dbReference>
<keyword evidence="10" id="KW-1185">Reference proteome</keyword>
<evidence type="ECO:0000259" key="8">
    <source>
        <dbReference type="Pfam" id="PF20073"/>
    </source>
</evidence>
<dbReference type="InterPro" id="IPR045529">
    <property type="entry name" value="DUF6469"/>
</dbReference>
<evidence type="ECO:0000256" key="5">
    <source>
        <dbReference type="SAM" id="MobiDB-lite"/>
    </source>
</evidence>
<comment type="caution">
    <text evidence="9">The sequence shown here is derived from an EMBL/GenBank/DDBJ whole genome shotgun (WGS) entry which is preliminary data.</text>
</comment>
<feature type="compositionally biased region" description="Basic and acidic residues" evidence="5">
    <location>
        <begin position="413"/>
        <end position="428"/>
    </location>
</feature>
<dbReference type="OrthoDB" id="843353at2759"/>